<protein>
    <submittedName>
        <fullName evidence="1">Uncharacterized protein</fullName>
    </submittedName>
</protein>
<dbReference type="Pfam" id="PF03087">
    <property type="entry name" value="BPS1"/>
    <property type="match status" value="1"/>
</dbReference>
<evidence type="ECO:0000313" key="1">
    <source>
        <dbReference type="EMBL" id="CAD1835210.1"/>
    </source>
</evidence>
<organism evidence="1">
    <name type="scientific">Ananas comosus var. bracteatus</name>
    <name type="common">red pineapple</name>
    <dbReference type="NCBI Taxonomy" id="296719"/>
    <lineage>
        <taxon>Eukaryota</taxon>
        <taxon>Viridiplantae</taxon>
        <taxon>Streptophyta</taxon>
        <taxon>Embryophyta</taxon>
        <taxon>Tracheophyta</taxon>
        <taxon>Spermatophyta</taxon>
        <taxon>Magnoliopsida</taxon>
        <taxon>Liliopsida</taxon>
        <taxon>Poales</taxon>
        <taxon>Bromeliaceae</taxon>
        <taxon>Bromelioideae</taxon>
        <taxon>Ananas</taxon>
    </lineage>
</organism>
<dbReference type="InterPro" id="IPR004320">
    <property type="entry name" value="BPS1_pln"/>
</dbReference>
<accession>A0A6V7PWJ5</accession>
<dbReference type="AlphaFoldDB" id="A0A6V7PWJ5"/>
<dbReference type="GO" id="GO:0048364">
    <property type="term" value="P:root development"/>
    <property type="evidence" value="ECO:0007669"/>
    <property type="project" value="InterPro"/>
</dbReference>
<name>A0A6V7PWJ5_ANACO</name>
<dbReference type="GO" id="GO:0048367">
    <property type="term" value="P:shoot system development"/>
    <property type="evidence" value="ECO:0007669"/>
    <property type="project" value="InterPro"/>
</dbReference>
<sequence>MKHIKKRCKAARVMNQLLSEESDAFFVIKALLESREITTSLLGSILSLVSKPRPRQKAARWSLVSRVLLKRKVACEDVRENKVANENENFTLGTSYEIILQNDVNGEKVSKVQNQLKTLESSVESLEDGLGCLFRQLVQTRVSLLNILSL</sequence>
<proteinExistence type="predicted"/>
<dbReference type="PANTHER" id="PTHR33070">
    <property type="entry name" value="OS06G0725500 PROTEIN"/>
    <property type="match status" value="1"/>
</dbReference>
<dbReference type="EMBL" id="LR862153">
    <property type="protein sequence ID" value="CAD1835210.1"/>
    <property type="molecule type" value="Genomic_DNA"/>
</dbReference>
<dbReference type="PANTHER" id="PTHR33070:SF120">
    <property type="entry name" value="EXPRESSED PROTEIN"/>
    <property type="match status" value="1"/>
</dbReference>
<reference evidence="1" key="1">
    <citation type="submission" date="2020-07" db="EMBL/GenBank/DDBJ databases">
        <authorList>
            <person name="Lin J."/>
        </authorList>
    </citation>
    <scope>NUCLEOTIDE SEQUENCE</scope>
</reference>
<gene>
    <name evidence="1" type="ORF">CB5_LOCUS18421</name>
</gene>